<protein>
    <submittedName>
        <fullName evidence="1">Jg16555 protein</fullName>
    </submittedName>
</protein>
<accession>A0A8S4QXF6</accession>
<proteinExistence type="predicted"/>
<dbReference type="OrthoDB" id="6931295at2759"/>
<sequence length="374" mass="42280">MRAIKFGQFLHKNKITSVLNDGVKSVGRNKISVEFSSGQAANEFIDNPILDTSNFTAFIPTFNITRMGLVRGVPTDWHLDEFIDSLELPAGCGEILKARRLNRKVTTDSVVTWIPTQSVVLTFRGQTLPPKIFSYHTSLPIHTYRLPTIQCLNCCRFGHIKDQCRSKPRCFKCSQPHSGESCEIETENSSCLLCSGKHMATNKSCPEHSRQQSIKMLMSEENLSYQDASARFPPVRRSYADMTKELFTKPTYSPVFSIPNSNRVHYPQTPRNSYRQTIFRTPRPRLQPTKGYDRQAHHDIIRNCPTSFPNGSALNIEHDYALPPDDRSIPSLTNSLKNILENINQHPLPPNVAQIIIKIASLLNNGVHGDNSME</sequence>
<comment type="caution">
    <text evidence="1">The sequence shown here is derived from an EMBL/GenBank/DDBJ whole genome shotgun (WGS) entry which is preliminary data.</text>
</comment>
<dbReference type="EMBL" id="CAKXAJ010021985">
    <property type="protein sequence ID" value="CAH2226772.1"/>
    <property type="molecule type" value="Genomic_DNA"/>
</dbReference>
<gene>
    <name evidence="1" type="primary">jg16555</name>
    <name evidence="1" type="ORF">PAEG_LOCUS7464</name>
</gene>
<evidence type="ECO:0000313" key="1">
    <source>
        <dbReference type="EMBL" id="CAH2226772.1"/>
    </source>
</evidence>
<reference evidence="1" key="1">
    <citation type="submission" date="2022-03" db="EMBL/GenBank/DDBJ databases">
        <authorList>
            <person name="Lindestad O."/>
        </authorList>
    </citation>
    <scope>NUCLEOTIDE SEQUENCE</scope>
</reference>
<organism evidence="1 2">
    <name type="scientific">Pararge aegeria aegeria</name>
    <dbReference type="NCBI Taxonomy" id="348720"/>
    <lineage>
        <taxon>Eukaryota</taxon>
        <taxon>Metazoa</taxon>
        <taxon>Ecdysozoa</taxon>
        <taxon>Arthropoda</taxon>
        <taxon>Hexapoda</taxon>
        <taxon>Insecta</taxon>
        <taxon>Pterygota</taxon>
        <taxon>Neoptera</taxon>
        <taxon>Endopterygota</taxon>
        <taxon>Lepidoptera</taxon>
        <taxon>Glossata</taxon>
        <taxon>Ditrysia</taxon>
        <taxon>Papilionoidea</taxon>
        <taxon>Nymphalidae</taxon>
        <taxon>Satyrinae</taxon>
        <taxon>Satyrini</taxon>
        <taxon>Parargina</taxon>
        <taxon>Pararge</taxon>
    </lineage>
</organism>
<evidence type="ECO:0000313" key="2">
    <source>
        <dbReference type="Proteomes" id="UP000838756"/>
    </source>
</evidence>
<name>A0A8S4QXF6_9NEOP</name>
<dbReference type="AlphaFoldDB" id="A0A8S4QXF6"/>
<keyword evidence="2" id="KW-1185">Reference proteome</keyword>
<dbReference type="Proteomes" id="UP000838756">
    <property type="component" value="Unassembled WGS sequence"/>
</dbReference>